<dbReference type="Pfam" id="PF00621">
    <property type="entry name" value="RhoGEF"/>
    <property type="match status" value="1"/>
</dbReference>
<dbReference type="Gene3D" id="2.30.29.30">
    <property type="entry name" value="Pleckstrin-homology domain (PH domain)/Phosphotyrosine-binding domain (PTB)"/>
    <property type="match status" value="2"/>
</dbReference>
<feature type="region of interest" description="Disordered" evidence="3">
    <location>
        <begin position="438"/>
        <end position="459"/>
    </location>
</feature>
<dbReference type="SUPFAM" id="SSF50729">
    <property type="entry name" value="PH domain-like"/>
    <property type="match status" value="2"/>
</dbReference>
<dbReference type="SUPFAM" id="SSF48371">
    <property type="entry name" value="ARM repeat"/>
    <property type="match status" value="1"/>
</dbReference>
<dbReference type="OrthoDB" id="10254377at2759"/>
<dbReference type="PANTHER" id="PTHR12673:SF159">
    <property type="entry name" value="LD03170P"/>
    <property type="match status" value="1"/>
</dbReference>
<gene>
    <name evidence="7" type="ORF">AMSG_02392</name>
</gene>
<reference evidence="7 8" key="1">
    <citation type="submission" date="2010-05" db="EMBL/GenBank/DDBJ databases">
        <title>The Genome Sequence of Thecamonas trahens ATCC 50062.</title>
        <authorList>
            <consortium name="The Broad Institute Genome Sequencing Platform"/>
            <person name="Russ C."/>
            <person name="Cuomo C."/>
            <person name="Shea T."/>
            <person name="Young S.K."/>
            <person name="Zeng Q."/>
            <person name="Koehrsen M."/>
            <person name="Haas B."/>
            <person name="Borodovsky M."/>
            <person name="Guigo R."/>
            <person name="Alvarado L."/>
            <person name="Berlin A."/>
            <person name="Bochicchio J."/>
            <person name="Borenstein D."/>
            <person name="Chapman S."/>
            <person name="Chen Z."/>
            <person name="Freedman E."/>
            <person name="Gellesch M."/>
            <person name="Goldberg J."/>
            <person name="Griggs A."/>
            <person name="Gujja S."/>
            <person name="Heilman E."/>
            <person name="Heiman D."/>
            <person name="Hepburn T."/>
            <person name="Howarth C."/>
            <person name="Jen D."/>
            <person name="Larson L."/>
            <person name="Mehta T."/>
            <person name="Park D."/>
            <person name="Pearson M."/>
            <person name="Roberts A."/>
            <person name="Saif S."/>
            <person name="Shenoy N."/>
            <person name="Sisk P."/>
            <person name="Stolte C."/>
            <person name="Sykes S."/>
            <person name="Thomson T."/>
            <person name="Walk T."/>
            <person name="White J."/>
            <person name="Yandava C."/>
            <person name="Burger G."/>
            <person name="Gray M.W."/>
            <person name="Holland P.W.H."/>
            <person name="King N."/>
            <person name="Lang F.B.F."/>
            <person name="Roger A.J."/>
            <person name="Ruiz-Trillo I."/>
            <person name="Lander E."/>
            <person name="Nusbaum C."/>
        </authorList>
    </citation>
    <scope>NUCLEOTIDE SEQUENCE [LARGE SCALE GENOMIC DNA]</scope>
    <source>
        <strain evidence="7 8">ATCC 50062</strain>
    </source>
</reference>
<dbReference type="GO" id="GO:0005085">
    <property type="term" value="F:guanyl-nucleotide exchange factor activity"/>
    <property type="evidence" value="ECO:0007669"/>
    <property type="project" value="InterPro"/>
</dbReference>
<dbReference type="InterPro" id="IPR000048">
    <property type="entry name" value="IQ_motif_EF-hand-BS"/>
</dbReference>
<dbReference type="InterPro" id="IPR001849">
    <property type="entry name" value="PH_domain"/>
</dbReference>
<dbReference type="Pfam" id="PF00612">
    <property type="entry name" value="IQ"/>
    <property type="match status" value="1"/>
</dbReference>
<dbReference type="InterPro" id="IPR001452">
    <property type="entry name" value="SH3_domain"/>
</dbReference>
<dbReference type="GeneID" id="25562073"/>
<dbReference type="Pfam" id="PF22697">
    <property type="entry name" value="SOS1_NGEF_PH"/>
    <property type="match status" value="1"/>
</dbReference>
<keyword evidence="8" id="KW-1185">Reference proteome</keyword>
<dbReference type="InterPro" id="IPR036028">
    <property type="entry name" value="SH3-like_dom_sf"/>
</dbReference>
<feature type="domain" description="PH" evidence="5">
    <location>
        <begin position="333"/>
        <end position="428"/>
    </location>
</feature>
<evidence type="ECO:0000313" key="8">
    <source>
        <dbReference type="Proteomes" id="UP000054408"/>
    </source>
</evidence>
<dbReference type="InterPro" id="IPR051092">
    <property type="entry name" value="FYVE_RhoGEF_PH"/>
</dbReference>
<accession>A0A0L0DW67</accession>
<dbReference type="Gene3D" id="2.30.30.40">
    <property type="entry name" value="SH3 Domains"/>
    <property type="match status" value="1"/>
</dbReference>
<feature type="domain" description="DH" evidence="6">
    <location>
        <begin position="114"/>
        <end position="303"/>
    </location>
</feature>
<dbReference type="PANTHER" id="PTHR12673">
    <property type="entry name" value="FACIOGENITAL DYSPLASIA PROTEIN"/>
    <property type="match status" value="1"/>
</dbReference>
<dbReference type="InterPro" id="IPR055251">
    <property type="entry name" value="SOS1_NGEF_PH"/>
</dbReference>
<dbReference type="RefSeq" id="XP_013760934.1">
    <property type="nucleotide sequence ID" value="XM_013905480.1"/>
</dbReference>
<dbReference type="Pfam" id="PF00169">
    <property type="entry name" value="PH"/>
    <property type="match status" value="1"/>
</dbReference>
<dbReference type="SMART" id="SM00233">
    <property type="entry name" value="PH"/>
    <property type="match status" value="2"/>
</dbReference>
<organism evidence="7 8">
    <name type="scientific">Thecamonas trahens ATCC 50062</name>
    <dbReference type="NCBI Taxonomy" id="461836"/>
    <lineage>
        <taxon>Eukaryota</taxon>
        <taxon>Apusozoa</taxon>
        <taxon>Apusomonadida</taxon>
        <taxon>Apusomonadidae</taxon>
        <taxon>Thecamonas</taxon>
    </lineage>
</organism>
<dbReference type="InterPro" id="IPR011993">
    <property type="entry name" value="PH-like_dom_sf"/>
</dbReference>
<feature type="compositionally biased region" description="Basic and acidic residues" evidence="3">
    <location>
        <begin position="41"/>
        <end position="54"/>
    </location>
</feature>
<proteinExistence type="predicted"/>
<dbReference type="Gene3D" id="1.25.10.10">
    <property type="entry name" value="Leucine-rich Repeat Variant"/>
    <property type="match status" value="2"/>
</dbReference>
<dbReference type="CDD" id="cd00174">
    <property type="entry name" value="SH3"/>
    <property type="match status" value="1"/>
</dbReference>
<dbReference type="SMART" id="SM00325">
    <property type="entry name" value="RhoGEF"/>
    <property type="match status" value="1"/>
</dbReference>
<evidence type="ECO:0000259" key="4">
    <source>
        <dbReference type="PROSITE" id="PS50002"/>
    </source>
</evidence>
<evidence type="ECO:0000256" key="3">
    <source>
        <dbReference type="SAM" id="MobiDB-lite"/>
    </source>
</evidence>
<dbReference type="EMBL" id="GL349441">
    <property type="protein sequence ID" value="KNC56422.1"/>
    <property type="molecule type" value="Genomic_DNA"/>
</dbReference>
<dbReference type="PROSITE" id="PS50003">
    <property type="entry name" value="PH_DOMAIN"/>
    <property type="match status" value="2"/>
</dbReference>
<keyword evidence="1 2" id="KW-0728">SH3 domain</keyword>
<evidence type="ECO:0000313" key="7">
    <source>
        <dbReference type="EMBL" id="KNC56422.1"/>
    </source>
</evidence>
<dbReference type="GO" id="GO:0005737">
    <property type="term" value="C:cytoplasm"/>
    <property type="evidence" value="ECO:0007669"/>
    <property type="project" value="TreeGrafter"/>
</dbReference>
<evidence type="ECO:0000259" key="6">
    <source>
        <dbReference type="PROSITE" id="PS50010"/>
    </source>
</evidence>
<evidence type="ECO:0000259" key="5">
    <source>
        <dbReference type="PROSITE" id="PS50003"/>
    </source>
</evidence>
<dbReference type="Gene3D" id="1.20.900.10">
    <property type="entry name" value="Dbl homology (DH) domain"/>
    <property type="match status" value="1"/>
</dbReference>
<dbReference type="SMART" id="SM00326">
    <property type="entry name" value="SH3"/>
    <property type="match status" value="1"/>
</dbReference>
<dbReference type="PROSITE" id="PS50010">
    <property type="entry name" value="DH_2"/>
    <property type="match status" value="1"/>
</dbReference>
<feature type="region of interest" description="Disordered" evidence="3">
    <location>
        <begin position="35"/>
        <end position="54"/>
    </location>
</feature>
<sequence>MAEEAPPPVPPGVVDKFALFTMAIDDVESLNLSLALGPPPEAKEERKQGPGEAERGKVINLADAMRRWAKFSASATVIQRAVRSWLARRGFRARAPLEIMAAKAEAESVLLADRRAAAVNELIETEEAYLNKLRLLRTFYIEPLTDMLAESKPLLSASQLRSLTSTLDPLLKLTETTLGKLHAAVEAAGGDLTRAAVGAALAELVPYLKQYKAYANNYQYVMAVLETAKADSSAMAKFLDDAYHASGRNPYSMLLMQPIQRLPRYLLLFKVVFKATPATHPDTVPVSDIITSLEEVLVDVDAEVSRARNVNTMLALQERLTGAAPILVADSRALVHQGLLVLASGDVREAFLFTDMLLLCTQVKSGPKLKVKDVLAVPTMYVTGLPDDAEDRSELGFRIVAVSKVITVFARNADDRADWITAVLTLVADHVRRDPSLVAARRPSPEASDGTGSANIPPALIPSSVHPTPSIELPALDVDNLRSIFTIRYLRASVLAEYEGVLSKRGVRNTSFRKRTFILLDKFLYYFKSTKKAAVPAGVIPLTRTSLVQSRESANSSQGGPERRTFHLQARSFAEYIDLKQAVHKSLETPLKIPGPGFEFLLSNMVGKDCTNAVVNQAVQQLAAFTLAPISDKRYTIINRTGLDNVVGAICHVLTTTVAEDAAKYACVCIRNLAHSRETAAAIHDVAVPSLIWILLRTAPYVTPIVKREAVYALLHINTLSQPILYAETRAESLSTAVLKYLASTSHVAGDPLSIEVVSAMFADVASKAFRRTAVLNKPNFANVVTTLLRLSDYPATAAHAASALGSLASHSTMCQQLRSAGKTSLLELNAEWAALLVSHLSSDKIYLVRAALLAIRNLISRSVVPRASATTAVRRLLAAGLLPQVTTIARGEHETDVRNGCRLHALALLVSLTAYDTPMTSLLDSGGLELVRSVLADVSAALDSASDGSALDATLIKLLCLGGSSGPSRILDTALFDDPDYEPGLVSGEAAGYALDLLTHLTSTPLFSVAALPSLMMPGGRASSLVPASAIPNLADAALAFDPLALWALLSQLAKNSVLPINVRSRALASLSRGLSIDFGESRAAIAGSLVDDDELLQVIATALDWEAALAHAADVGSLTESTCVLAPERLDADVVEFLVKYEGMTHTPAIVAARDSGTLLSSFTVPPPVLFRGSTVESRHMLSAIQLAIAAADTIAALWASVTPSKQAVLGKFGSLLIDGVLEVLPECKLTVRVRVAFLRAVAAIHGHTAFRPNLEAQILRAVLDHPLGSSEEGSRVSAMLALQDLLRATSLNATSDAAGEVGGSRVNPAEAVLASFAPGAAPDPGAGLATYAALTARATPGASIVHTDMDTVVISSPYNACGPTQMSLCVGDRVLVVHRASAIWWYGVCGNRRGYFPTSAVSLD</sequence>
<dbReference type="PROSITE" id="PS50002">
    <property type="entry name" value="SH3"/>
    <property type="match status" value="1"/>
</dbReference>
<feature type="domain" description="PH" evidence="5">
    <location>
        <begin position="495"/>
        <end position="568"/>
    </location>
</feature>
<protein>
    <submittedName>
        <fullName evidence="7">Uncharacterized protein</fullName>
    </submittedName>
</protein>
<dbReference type="InterPro" id="IPR016024">
    <property type="entry name" value="ARM-type_fold"/>
</dbReference>
<evidence type="ECO:0000256" key="2">
    <source>
        <dbReference type="PROSITE-ProRule" id="PRU00192"/>
    </source>
</evidence>
<name>A0A0L0DW67_THETB</name>
<dbReference type="eggNOG" id="KOG3417">
    <property type="taxonomic scope" value="Eukaryota"/>
</dbReference>
<dbReference type="InterPro" id="IPR035899">
    <property type="entry name" value="DBL_dom_sf"/>
</dbReference>
<evidence type="ECO:0000256" key="1">
    <source>
        <dbReference type="ARBA" id="ARBA00022443"/>
    </source>
</evidence>
<dbReference type="SUPFAM" id="SSF50044">
    <property type="entry name" value="SH3-domain"/>
    <property type="match status" value="1"/>
</dbReference>
<feature type="domain" description="SH3" evidence="4">
    <location>
        <begin position="1350"/>
        <end position="1407"/>
    </location>
</feature>
<dbReference type="Pfam" id="PF07653">
    <property type="entry name" value="SH3_2"/>
    <property type="match status" value="1"/>
</dbReference>
<dbReference type="PROSITE" id="PS50096">
    <property type="entry name" value="IQ"/>
    <property type="match status" value="1"/>
</dbReference>
<dbReference type="STRING" id="461836.A0A0L0DW67"/>
<dbReference type="InterPro" id="IPR011989">
    <property type="entry name" value="ARM-like"/>
</dbReference>
<dbReference type="InterPro" id="IPR000219">
    <property type="entry name" value="DH_dom"/>
</dbReference>
<dbReference type="Proteomes" id="UP000054408">
    <property type="component" value="Unassembled WGS sequence"/>
</dbReference>
<dbReference type="SUPFAM" id="SSF48065">
    <property type="entry name" value="DBL homology domain (DH-domain)"/>
    <property type="match status" value="1"/>
</dbReference>
<dbReference type="CDD" id="cd00160">
    <property type="entry name" value="RhoGEF"/>
    <property type="match status" value="1"/>
</dbReference>